<feature type="transmembrane region" description="Helical" evidence="1">
    <location>
        <begin position="164"/>
        <end position="181"/>
    </location>
</feature>
<dbReference type="SUPFAM" id="SSF52129">
    <property type="entry name" value="Caspase-like"/>
    <property type="match status" value="1"/>
</dbReference>
<gene>
    <name evidence="2" type="ORF">HYN46_01550</name>
</gene>
<organism evidence="2 3">
    <name type="scientific">Aquirhabdus parva</name>
    <dbReference type="NCBI Taxonomy" id="2283318"/>
    <lineage>
        <taxon>Bacteria</taxon>
        <taxon>Pseudomonadati</taxon>
        <taxon>Pseudomonadota</taxon>
        <taxon>Gammaproteobacteria</taxon>
        <taxon>Moraxellales</taxon>
        <taxon>Moraxellaceae</taxon>
        <taxon>Aquirhabdus</taxon>
    </lineage>
</organism>
<dbReference type="Proteomes" id="UP000253940">
    <property type="component" value="Chromosome"/>
</dbReference>
<feature type="transmembrane region" description="Helical" evidence="1">
    <location>
        <begin position="72"/>
        <end position="91"/>
    </location>
</feature>
<dbReference type="Gene3D" id="3.40.50.1460">
    <property type="match status" value="1"/>
</dbReference>
<evidence type="ECO:0000313" key="2">
    <source>
        <dbReference type="EMBL" id="AXI01689.1"/>
    </source>
</evidence>
<keyword evidence="1" id="KW-1133">Transmembrane helix</keyword>
<dbReference type="EMBL" id="CP031222">
    <property type="protein sequence ID" value="AXI01689.1"/>
    <property type="molecule type" value="Genomic_DNA"/>
</dbReference>
<keyword evidence="1" id="KW-0472">Membrane</keyword>
<dbReference type="InterPro" id="IPR029030">
    <property type="entry name" value="Caspase-like_dom_sf"/>
</dbReference>
<dbReference type="InterPro" id="IPR001096">
    <property type="entry name" value="Peptidase_C13"/>
</dbReference>
<reference evidence="2 3" key="1">
    <citation type="submission" date="2018-07" db="EMBL/GenBank/DDBJ databases">
        <title>Genome sequencing of Moraxellaceae gen. HYN0046.</title>
        <authorList>
            <person name="Kim M."/>
            <person name="Yi H."/>
        </authorList>
    </citation>
    <scope>NUCLEOTIDE SEQUENCE [LARGE SCALE GENOMIC DNA]</scope>
    <source>
        <strain evidence="2 3">HYN0046</strain>
    </source>
</reference>
<accession>A0A345P330</accession>
<evidence type="ECO:0000256" key="1">
    <source>
        <dbReference type="SAM" id="Phobius"/>
    </source>
</evidence>
<protein>
    <submittedName>
        <fullName evidence="2">Peptidase C13 family protein</fullName>
    </submittedName>
</protein>
<keyword evidence="3" id="KW-1185">Reference proteome</keyword>
<sequence>MIELPPSRSFFADLFANQKAALWMLLGSRRAFRYVTPSAVQLVFLGVLAILANTLFSWLTANGAGHFNGQGLVSYLLWPFIALIAGIFLAQRSGLGRLMLVPVILWLAADIYVALIQSLLQYLGLIDRLPDFILPWMNSLFLVLFIWQTVSLLWIFARQQKWPWWEQILILAGTIVTLAIWQQTVSSQPIWKVEEQIQPVMLSEDALYAQPRLLDNVLNQLQKGIFGETHWYFVGVAGAGYQDVFKTEVETTQRQFDTRFGTLGRSVGLINNANTQGTLPIASRTSIAQTLDRIGQDMNPDSDVLFLFMTSHGNQNIFELANDPIGMNSIDPQWLRGALDHAKIRWRVLVISACYSGSFIPALESPDTIVITASAADRASFGCQAEADYTYFGRAFFAEAMRTQNSLTDAFKVAQASIRAREKQDDFPASNPQMRIGSNIAAVLPQLESRLFPSDSAVNLPSTLSIAPAIDSSISGVPIQTPHRNKVISDKHVVSPFPKH</sequence>
<evidence type="ECO:0000313" key="3">
    <source>
        <dbReference type="Proteomes" id="UP000253940"/>
    </source>
</evidence>
<dbReference type="RefSeq" id="WP_114897799.1">
    <property type="nucleotide sequence ID" value="NZ_CP031222.1"/>
</dbReference>
<dbReference type="OrthoDB" id="345222at2"/>
<dbReference type="KEGG" id="mbah:HYN46_01550"/>
<dbReference type="GO" id="GO:0008233">
    <property type="term" value="F:peptidase activity"/>
    <property type="evidence" value="ECO:0007669"/>
    <property type="project" value="InterPro"/>
</dbReference>
<dbReference type="AlphaFoldDB" id="A0A345P330"/>
<dbReference type="GO" id="GO:0006508">
    <property type="term" value="P:proteolysis"/>
    <property type="evidence" value="ECO:0007669"/>
    <property type="project" value="InterPro"/>
</dbReference>
<keyword evidence="1" id="KW-0812">Transmembrane</keyword>
<feature type="transmembrane region" description="Helical" evidence="1">
    <location>
        <begin position="136"/>
        <end position="157"/>
    </location>
</feature>
<feature type="transmembrane region" description="Helical" evidence="1">
    <location>
        <begin position="39"/>
        <end position="60"/>
    </location>
</feature>
<proteinExistence type="predicted"/>
<feature type="transmembrane region" description="Helical" evidence="1">
    <location>
        <begin position="103"/>
        <end position="124"/>
    </location>
</feature>
<dbReference type="Pfam" id="PF01650">
    <property type="entry name" value="Peptidase_C13"/>
    <property type="match status" value="1"/>
</dbReference>
<name>A0A345P330_9GAMM</name>